<keyword evidence="2" id="KW-0645">Protease</keyword>
<dbReference type="Gene3D" id="6.20.330.10">
    <property type="match status" value="1"/>
</dbReference>
<dbReference type="CDD" id="cd07023">
    <property type="entry name" value="S49_Sppa_N_C"/>
    <property type="match status" value="1"/>
</dbReference>
<dbReference type="InterPro" id="IPR029045">
    <property type="entry name" value="ClpP/crotonase-like_dom_sf"/>
</dbReference>
<evidence type="ECO:0000313" key="7">
    <source>
        <dbReference type="Proteomes" id="UP000003277"/>
    </source>
</evidence>
<dbReference type="PATRIC" id="fig|742743.3.peg.291"/>
<dbReference type="GO" id="GO:0008236">
    <property type="term" value="F:serine-type peptidase activity"/>
    <property type="evidence" value="ECO:0007669"/>
    <property type="project" value="UniProtKB-KW"/>
</dbReference>
<sequence length="316" mass="33756">MNIEAKRKYMLLCIVILLIAAIAAGTSDFWKDSGVENAKQGYVAVIRIDGPIYGGPDTDSILSGSSGVTSEQIMKEFQTARKDPQAKAILVRINSPGGSTGATQEIAEEMDKIRSSGKPIIISMGDMCASAGYWLASKGNYIFASPATITGSIGVYMDYTNVEDLMDKLGIKNEKIKSGAHKDILSMYRPMTGEEKEMVQTMVDDIYNQFVQTVADGRKMDENKVRSIADGRILTGKQAQDLGLVDAMGNYYDALSYAASSGGIQSENIPVKSYGSGVSLKGILSGEARNLSGVFGKALADSFKESVAGSSVPSMK</sequence>
<evidence type="ECO:0000313" key="6">
    <source>
        <dbReference type="EMBL" id="EHO63814.1"/>
    </source>
</evidence>
<comment type="caution">
    <text evidence="6">The sequence shown here is derived from an EMBL/GenBank/DDBJ whole genome shotgun (WGS) entry which is preliminary data.</text>
</comment>
<dbReference type="Pfam" id="PF01343">
    <property type="entry name" value="Peptidase_S49"/>
    <property type="match status" value="1"/>
</dbReference>
<evidence type="ECO:0000256" key="4">
    <source>
        <dbReference type="ARBA" id="ARBA00022825"/>
    </source>
</evidence>
<dbReference type="EMBL" id="ADLT01000008">
    <property type="protein sequence ID" value="EHO63814.1"/>
    <property type="molecule type" value="Genomic_DNA"/>
</dbReference>
<dbReference type="STRING" id="742743.HMPREF9453_00285"/>
<dbReference type="InterPro" id="IPR047272">
    <property type="entry name" value="S49_SppA_C"/>
</dbReference>
<dbReference type="GO" id="GO:0006508">
    <property type="term" value="P:proteolysis"/>
    <property type="evidence" value="ECO:0007669"/>
    <property type="project" value="UniProtKB-KW"/>
</dbReference>
<feature type="domain" description="Peptidase S49" evidence="5">
    <location>
        <begin position="113"/>
        <end position="260"/>
    </location>
</feature>
<gene>
    <name evidence="6" type="ORF">HMPREF9453_00285</name>
</gene>
<dbReference type="SUPFAM" id="SSF52096">
    <property type="entry name" value="ClpP/crotonase"/>
    <property type="match status" value="1"/>
</dbReference>
<dbReference type="Proteomes" id="UP000003277">
    <property type="component" value="Unassembled WGS sequence"/>
</dbReference>
<dbReference type="Gene3D" id="3.90.226.10">
    <property type="entry name" value="2-enoyl-CoA Hydratase, Chain A, domain 1"/>
    <property type="match status" value="1"/>
</dbReference>
<dbReference type="PANTHER" id="PTHR42987">
    <property type="entry name" value="PEPTIDASE S49"/>
    <property type="match status" value="1"/>
</dbReference>
<dbReference type="InterPro" id="IPR002142">
    <property type="entry name" value="Peptidase_S49"/>
</dbReference>
<dbReference type="HOGENOM" id="CLU_046540_0_0_9"/>
<protein>
    <submittedName>
        <fullName evidence="6">Signal peptide peptidase SppA, 36K type</fullName>
    </submittedName>
</protein>
<evidence type="ECO:0000256" key="3">
    <source>
        <dbReference type="ARBA" id="ARBA00022801"/>
    </source>
</evidence>
<dbReference type="eggNOG" id="COG0616">
    <property type="taxonomic scope" value="Bacteria"/>
</dbReference>
<keyword evidence="7" id="KW-1185">Reference proteome</keyword>
<dbReference type="PANTHER" id="PTHR42987:SF4">
    <property type="entry name" value="PROTEASE SOHB-RELATED"/>
    <property type="match status" value="1"/>
</dbReference>
<comment type="similarity">
    <text evidence="1">Belongs to the peptidase S49 family.</text>
</comment>
<evidence type="ECO:0000259" key="5">
    <source>
        <dbReference type="Pfam" id="PF01343"/>
    </source>
</evidence>
<proteinExistence type="inferred from homology"/>
<reference evidence="6 7" key="1">
    <citation type="submission" date="2011-11" db="EMBL/GenBank/DDBJ databases">
        <title>The Genome Sequence of Dialister succinatiphilus YIT 11850.</title>
        <authorList>
            <consortium name="The Broad Institute Genome Sequencing Platform"/>
            <person name="Earl A."/>
            <person name="Ward D."/>
            <person name="Feldgarden M."/>
            <person name="Gevers D."/>
            <person name="Morotomi M."/>
            <person name="Young S.K."/>
            <person name="Zeng Q."/>
            <person name="Gargeya S."/>
            <person name="Fitzgerald M."/>
            <person name="Haas B."/>
            <person name="Abouelleil A."/>
            <person name="Alvarado L."/>
            <person name="Arachchi H.M."/>
            <person name="Berlin A."/>
            <person name="Brown A."/>
            <person name="Chapman S.B."/>
            <person name="Dunbar C."/>
            <person name="Gearin G."/>
            <person name="Goldberg J."/>
            <person name="Griggs A."/>
            <person name="Gujja S."/>
            <person name="Heiman D."/>
            <person name="Howarth C."/>
            <person name="Lui A."/>
            <person name="MacDonald P.J.P."/>
            <person name="Montmayeur A."/>
            <person name="Murphy C."/>
            <person name="Neiman D."/>
            <person name="Pearson M."/>
            <person name="Priest M."/>
            <person name="Roberts A."/>
            <person name="Saif S."/>
            <person name="Shea T."/>
            <person name="Sisk P."/>
            <person name="Stolte C."/>
            <person name="Sykes S."/>
            <person name="Wortman J."/>
            <person name="Nusbaum C."/>
            <person name="Birren B."/>
        </authorList>
    </citation>
    <scope>NUCLEOTIDE SEQUENCE [LARGE SCALE GENOMIC DNA]</scope>
    <source>
        <strain evidence="6 7">YIT 11850</strain>
    </source>
</reference>
<keyword evidence="3" id="KW-0378">Hydrolase</keyword>
<dbReference type="InterPro" id="IPR004635">
    <property type="entry name" value="Pept_S49_SppA"/>
</dbReference>
<evidence type="ECO:0000256" key="1">
    <source>
        <dbReference type="ARBA" id="ARBA00008683"/>
    </source>
</evidence>
<dbReference type="NCBIfam" id="TIGR00706">
    <property type="entry name" value="SppA_dom"/>
    <property type="match status" value="1"/>
</dbReference>
<dbReference type="RefSeq" id="WP_008858791.1">
    <property type="nucleotide sequence ID" value="NZ_JH591187.1"/>
</dbReference>
<dbReference type="OrthoDB" id="9764363at2"/>
<accession>H1CY47</accession>
<evidence type="ECO:0000256" key="2">
    <source>
        <dbReference type="ARBA" id="ARBA00022670"/>
    </source>
</evidence>
<keyword evidence="4" id="KW-0720">Serine protease</keyword>
<organism evidence="6 7">
    <name type="scientific">Dialister succinatiphilus YIT 11850</name>
    <dbReference type="NCBI Taxonomy" id="742743"/>
    <lineage>
        <taxon>Bacteria</taxon>
        <taxon>Bacillati</taxon>
        <taxon>Bacillota</taxon>
        <taxon>Negativicutes</taxon>
        <taxon>Veillonellales</taxon>
        <taxon>Veillonellaceae</taxon>
        <taxon>Dialister</taxon>
    </lineage>
</organism>
<name>H1CY47_9FIRM</name>
<dbReference type="AlphaFoldDB" id="H1CY47"/>